<organism evidence="3 4">
    <name type="scientific">Leptidea sinapis</name>
    <dbReference type="NCBI Taxonomy" id="189913"/>
    <lineage>
        <taxon>Eukaryota</taxon>
        <taxon>Metazoa</taxon>
        <taxon>Ecdysozoa</taxon>
        <taxon>Arthropoda</taxon>
        <taxon>Hexapoda</taxon>
        <taxon>Insecta</taxon>
        <taxon>Pterygota</taxon>
        <taxon>Neoptera</taxon>
        <taxon>Endopterygota</taxon>
        <taxon>Lepidoptera</taxon>
        <taxon>Glossata</taxon>
        <taxon>Ditrysia</taxon>
        <taxon>Papilionoidea</taxon>
        <taxon>Pieridae</taxon>
        <taxon>Dismorphiinae</taxon>
        <taxon>Leptidea</taxon>
    </lineage>
</organism>
<keyword evidence="4" id="KW-1185">Reference proteome</keyword>
<proteinExistence type="predicted"/>
<evidence type="ECO:0000259" key="2">
    <source>
        <dbReference type="Pfam" id="PF01826"/>
    </source>
</evidence>
<dbReference type="Proteomes" id="UP000324832">
    <property type="component" value="Unassembled WGS sequence"/>
</dbReference>
<dbReference type="SUPFAM" id="SSF57567">
    <property type="entry name" value="Serine protease inhibitors"/>
    <property type="match status" value="1"/>
</dbReference>
<evidence type="ECO:0000256" key="1">
    <source>
        <dbReference type="SAM" id="SignalP"/>
    </source>
</evidence>
<evidence type="ECO:0000313" key="3">
    <source>
        <dbReference type="EMBL" id="VVC93384.1"/>
    </source>
</evidence>
<reference evidence="3 4" key="1">
    <citation type="submission" date="2017-07" db="EMBL/GenBank/DDBJ databases">
        <authorList>
            <person name="Talla V."/>
            <person name="Backstrom N."/>
        </authorList>
    </citation>
    <scope>NUCLEOTIDE SEQUENCE [LARGE SCALE GENOMIC DNA]</scope>
</reference>
<protein>
    <recommendedName>
        <fullName evidence="2">TIL domain-containing protein</fullName>
    </recommendedName>
</protein>
<gene>
    <name evidence="3" type="ORF">LSINAPIS_LOCUS5587</name>
</gene>
<dbReference type="CDD" id="cd19941">
    <property type="entry name" value="TIL"/>
    <property type="match status" value="1"/>
</dbReference>
<dbReference type="InterPro" id="IPR002919">
    <property type="entry name" value="TIL_dom"/>
</dbReference>
<dbReference type="InterPro" id="IPR036084">
    <property type="entry name" value="Ser_inhib-like_sf"/>
</dbReference>
<feature type="chain" id="PRO_5023120412" description="TIL domain-containing protein" evidence="1">
    <location>
        <begin position="20"/>
        <end position="149"/>
    </location>
</feature>
<name>A0A5E4Q5B7_9NEOP</name>
<dbReference type="Gene3D" id="2.10.25.10">
    <property type="entry name" value="Laminin"/>
    <property type="match status" value="2"/>
</dbReference>
<feature type="signal peptide" evidence="1">
    <location>
        <begin position="1"/>
        <end position="19"/>
    </location>
</feature>
<feature type="domain" description="TIL" evidence="2">
    <location>
        <begin position="87"/>
        <end position="147"/>
    </location>
</feature>
<sequence length="149" mass="16280">MGQLFITLLVVFFLKSSLGSQPCGVNEYLESCAKDCLYDNCPKNAQDDSVSCASPKECVSACKCIFNHRRADNGTCIQTTSCPPFDCPANEVFDPCPSFCPGEDCKSATPHGLCPFPMLLVVYCTPSCRCPRGHWRKNGVCVPYEECGI</sequence>
<dbReference type="EMBL" id="FZQP02001626">
    <property type="protein sequence ID" value="VVC93384.1"/>
    <property type="molecule type" value="Genomic_DNA"/>
</dbReference>
<accession>A0A5E4Q5B7</accession>
<dbReference type="Pfam" id="PF01826">
    <property type="entry name" value="TIL"/>
    <property type="match status" value="1"/>
</dbReference>
<dbReference type="AlphaFoldDB" id="A0A5E4Q5B7"/>
<keyword evidence="1" id="KW-0732">Signal</keyword>
<evidence type="ECO:0000313" key="4">
    <source>
        <dbReference type="Proteomes" id="UP000324832"/>
    </source>
</evidence>